<dbReference type="PANTHER" id="PTHR30250:SF28">
    <property type="entry name" value="POLYSACCHARIDE BIOSYNTHESIS PROTEIN"/>
    <property type="match status" value="1"/>
</dbReference>
<dbReference type="Pfam" id="PF01943">
    <property type="entry name" value="Polysacc_synt"/>
    <property type="match status" value="1"/>
</dbReference>
<feature type="transmembrane region" description="Helical" evidence="6">
    <location>
        <begin position="42"/>
        <end position="62"/>
    </location>
</feature>
<feature type="transmembrane region" description="Helical" evidence="6">
    <location>
        <begin position="109"/>
        <end position="129"/>
    </location>
</feature>
<evidence type="ECO:0000256" key="6">
    <source>
        <dbReference type="SAM" id="Phobius"/>
    </source>
</evidence>
<proteinExistence type="predicted"/>
<dbReference type="RefSeq" id="WP_158631061.1">
    <property type="nucleotide sequence ID" value="NZ_CP076128.1"/>
</dbReference>
<evidence type="ECO:0000313" key="8">
    <source>
        <dbReference type="Proteomes" id="UP000682802"/>
    </source>
</evidence>
<dbReference type="InterPro" id="IPR050833">
    <property type="entry name" value="Poly_Biosynth_Transport"/>
</dbReference>
<accession>A0ABX8GSC7</accession>
<comment type="subcellular location">
    <subcellularLocation>
        <location evidence="1">Cell membrane</location>
        <topology evidence="1">Multi-pass membrane protein</topology>
    </subcellularLocation>
</comment>
<keyword evidence="2" id="KW-1003">Cell membrane</keyword>
<keyword evidence="4 6" id="KW-1133">Transmembrane helix</keyword>
<dbReference type="Proteomes" id="UP000682802">
    <property type="component" value="Chromosome 1"/>
</dbReference>
<feature type="transmembrane region" description="Helical" evidence="6">
    <location>
        <begin position="321"/>
        <end position="342"/>
    </location>
</feature>
<evidence type="ECO:0000313" key="7">
    <source>
        <dbReference type="EMBL" id="QWG06416.1"/>
    </source>
</evidence>
<feature type="transmembrane region" description="Helical" evidence="6">
    <location>
        <begin position="349"/>
        <end position="371"/>
    </location>
</feature>
<feature type="transmembrane region" description="Helical" evidence="6">
    <location>
        <begin position="237"/>
        <end position="260"/>
    </location>
</feature>
<protein>
    <submittedName>
        <fullName evidence="7">Lipopolysaccharide biosynthesis protein</fullName>
    </submittedName>
</protein>
<feature type="transmembrane region" description="Helical" evidence="6">
    <location>
        <begin position="74"/>
        <end position="97"/>
    </location>
</feature>
<dbReference type="EMBL" id="CP076128">
    <property type="protein sequence ID" value="QWG06416.1"/>
    <property type="molecule type" value="Genomic_DNA"/>
</dbReference>
<name>A0ABX8GSC7_9BACT</name>
<dbReference type="PANTHER" id="PTHR30250">
    <property type="entry name" value="PST FAMILY PREDICTED COLANIC ACID TRANSPORTER"/>
    <property type="match status" value="1"/>
</dbReference>
<gene>
    <name evidence="7" type="ORF">KM029_13885</name>
</gene>
<evidence type="ECO:0000256" key="3">
    <source>
        <dbReference type="ARBA" id="ARBA00022692"/>
    </source>
</evidence>
<keyword evidence="8" id="KW-1185">Reference proteome</keyword>
<evidence type="ECO:0000256" key="2">
    <source>
        <dbReference type="ARBA" id="ARBA00022475"/>
    </source>
</evidence>
<keyword evidence="3 6" id="KW-0812">Transmembrane</keyword>
<evidence type="ECO:0000256" key="5">
    <source>
        <dbReference type="ARBA" id="ARBA00023136"/>
    </source>
</evidence>
<evidence type="ECO:0000256" key="1">
    <source>
        <dbReference type="ARBA" id="ARBA00004651"/>
    </source>
</evidence>
<evidence type="ECO:0000256" key="4">
    <source>
        <dbReference type="ARBA" id="ARBA00022989"/>
    </source>
</evidence>
<keyword evidence="5 6" id="KW-0472">Membrane</keyword>
<dbReference type="InterPro" id="IPR002797">
    <property type="entry name" value="Polysacc_synth"/>
</dbReference>
<sequence>MKNIILLTGSSFLVQLIPFLISPILSRFYSPEDFGELGLFNQSVSILVIFFTLSFEQAIVIVKKNETAINLIKGIYSISLIGLLLVISSLIILKTFSISVQFDTLSNDFIIYLPFSVFLYSLILCSTNLSNRFKEYRFLSILKLVQVITTNSLYLLNFLSLITGRLFGLLAAGIFSFAYFIKKKSGFELSNKKISQSLSSNVNFAKYTSIHSLANTIVGSLPMFLLSSYYSLSIVGYYSFTFTMMFVPVQLIAASIGGVLKQDFSQKYYKGTLELTKVYKFYKKLVLLLVIPSIIFLIYSPQIFSLIFSEKWFESGEIARFLFPWVLSILFTSPISFLPQLFNRQKQALFIEIITSIIKSITLFVCCEILLEYELTILLFSIVATLSVLTNLIWYFWLIKYKKIDK</sequence>
<organism evidence="7 8">
    <name type="scientific">Flammeovirga kamogawensis</name>
    <dbReference type="NCBI Taxonomy" id="373891"/>
    <lineage>
        <taxon>Bacteria</taxon>
        <taxon>Pseudomonadati</taxon>
        <taxon>Bacteroidota</taxon>
        <taxon>Cytophagia</taxon>
        <taxon>Cytophagales</taxon>
        <taxon>Flammeovirgaceae</taxon>
        <taxon>Flammeovirga</taxon>
    </lineage>
</organism>
<reference evidence="7 8" key="1">
    <citation type="submission" date="2021-05" db="EMBL/GenBank/DDBJ databases">
        <title>Comparative genomic studies on the polysaccharide-degrading batcterial strains of the Flammeovirga genus.</title>
        <authorList>
            <person name="Zewei F."/>
            <person name="Zheng Z."/>
            <person name="Yu L."/>
            <person name="Ruyue G."/>
            <person name="Yanhong M."/>
            <person name="Yuanyuan C."/>
            <person name="Jingyan G."/>
            <person name="Wenjun H."/>
        </authorList>
    </citation>
    <scope>NUCLEOTIDE SEQUENCE [LARGE SCALE GENOMIC DNA]</scope>
    <source>
        <strain evidence="7 8">YS10</strain>
    </source>
</reference>
<feature type="transmembrane region" description="Helical" evidence="6">
    <location>
        <begin position="162"/>
        <end position="181"/>
    </location>
</feature>
<feature type="transmembrane region" description="Helical" evidence="6">
    <location>
        <begin position="281"/>
        <end position="301"/>
    </location>
</feature>
<feature type="transmembrane region" description="Helical" evidence="6">
    <location>
        <begin position="377"/>
        <end position="398"/>
    </location>
</feature>